<dbReference type="SUPFAM" id="SSF54427">
    <property type="entry name" value="NTF2-like"/>
    <property type="match status" value="1"/>
</dbReference>
<gene>
    <name evidence="2" type="ORF">HFA01_09070</name>
</gene>
<sequence>MSSENTAAGSNKERAISFLKQVAGGEVRGAYQKYIHPDFSHHNPYFRGDQDSLMIAMEEDASKNPQKTLEVHRAIEEEEIVVVHSHIKQYQEDIGVAVVHMMRFEEGRIVEMWDIGQPLPEDSLNENGAF</sequence>
<comment type="caution">
    <text evidence="2">The sequence shown here is derived from an EMBL/GenBank/DDBJ whole genome shotgun (WGS) entry which is preliminary data.</text>
</comment>
<keyword evidence="3" id="KW-1185">Reference proteome</keyword>
<evidence type="ECO:0000313" key="2">
    <source>
        <dbReference type="EMBL" id="GEN52645.1"/>
    </source>
</evidence>
<reference evidence="2 3" key="1">
    <citation type="submission" date="2019-07" db="EMBL/GenBank/DDBJ databases">
        <title>Whole genome shotgun sequence of Halobacillus faecis NBRC 103569.</title>
        <authorList>
            <person name="Hosoyama A."/>
            <person name="Uohara A."/>
            <person name="Ohji S."/>
            <person name="Ichikawa N."/>
        </authorList>
    </citation>
    <scope>NUCLEOTIDE SEQUENCE [LARGE SCALE GENOMIC DNA]</scope>
    <source>
        <strain evidence="2 3">NBRC 103569</strain>
    </source>
</reference>
<organism evidence="2 3">
    <name type="scientific">Halobacillus faecis</name>
    <dbReference type="NCBI Taxonomy" id="360184"/>
    <lineage>
        <taxon>Bacteria</taxon>
        <taxon>Bacillati</taxon>
        <taxon>Bacillota</taxon>
        <taxon>Bacilli</taxon>
        <taxon>Bacillales</taxon>
        <taxon>Bacillaceae</taxon>
        <taxon>Halobacillus</taxon>
    </lineage>
</organism>
<dbReference type="EMBL" id="BJYD01000006">
    <property type="protein sequence ID" value="GEN52645.1"/>
    <property type="molecule type" value="Genomic_DNA"/>
</dbReference>
<name>A0A511WNJ1_9BACI</name>
<dbReference type="Proteomes" id="UP000321886">
    <property type="component" value="Unassembled WGS sequence"/>
</dbReference>
<dbReference type="RefSeq" id="WP_146813624.1">
    <property type="nucleotide sequence ID" value="NZ_BJYD01000006.1"/>
</dbReference>
<protein>
    <submittedName>
        <fullName evidence="2">Polyketide cyclase</fullName>
    </submittedName>
</protein>
<dbReference type="InterPro" id="IPR032710">
    <property type="entry name" value="NTF2-like_dom_sf"/>
</dbReference>
<proteinExistence type="predicted"/>
<accession>A0A511WNJ1</accession>
<dbReference type="Gene3D" id="3.10.450.50">
    <property type="match status" value="1"/>
</dbReference>
<dbReference type="OrthoDB" id="9812089at2"/>
<dbReference type="InterPro" id="IPR037401">
    <property type="entry name" value="SnoaL-like"/>
</dbReference>
<dbReference type="Pfam" id="PF12680">
    <property type="entry name" value="SnoaL_2"/>
    <property type="match status" value="1"/>
</dbReference>
<evidence type="ECO:0000313" key="3">
    <source>
        <dbReference type="Proteomes" id="UP000321886"/>
    </source>
</evidence>
<dbReference type="AlphaFoldDB" id="A0A511WNJ1"/>
<evidence type="ECO:0000259" key="1">
    <source>
        <dbReference type="Pfam" id="PF12680"/>
    </source>
</evidence>
<feature type="domain" description="SnoaL-like" evidence="1">
    <location>
        <begin position="31"/>
        <end position="112"/>
    </location>
</feature>